<dbReference type="GO" id="GO:0005525">
    <property type="term" value="F:GTP binding"/>
    <property type="evidence" value="ECO:0007669"/>
    <property type="project" value="UniProtKB-KW"/>
</dbReference>
<name>J9D8H5_EDHAE</name>
<evidence type="ECO:0000256" key="2">
    <source>
        <dbReference type="ARBA" id="ARBA00022741"/>
    </source>
</evidence>
<dbReference type="InParanoid" id="J9D8H5"/>
<dbReference type="InterPro" id="IPR054696">
    <property type="entry name" value="GTP-eEF1A_C"/>
</dbReference>
<dbReference type="HOGENOM" id="CLU_007265_3_8_1"/>
<evidence type="ECO:0000313" key="6">
    <source>
        <dbReference type="Proteomes" id="UP000003163"/>
    </source>
</evidence>
<dbReference type="Pfam" id="PF00009">
    <property type="entry name" value="GTP_EFTU"/>
    <property type="match status" value="1"/>
</dbReference>
<evidence type="ECO:0000256" key="1">
    <source>
        <dbReference type="ARBA" id="ARBA00007249"/>
    </source>
</evidence>
<dbReference type="PROSITE" id="PS51722">
    <property type="entry name" value="G_TR_2"/>
    <property type="match status" value="1"/>
</dbReference>
<evidence type="ECO:0000259" key="4">
    <source>
        <dbReference type="PROSITE" id="PS51722"/>
    </source>
</evidence>
<reference evidence="5 6" key="1">
    <citation type="submission" date="2011-08" db="EMBL/GenBank/DDBJ databases">
        <authorList>
            <person name="Liu Z.J."/>
            <person name="Shi F.L."/>
            <person name="Lu J.Q."/>
            <person name="Li M."/>
            <person name="Wang Z.L."/>
        </authorList>
    </citation>
    <scope>NUCLEOTIDE SEQUENCE [LARGE SCALE GENOMIC DNA]</scope>
    <source>
        <strain evidence="5 6">USNM 41457</strain>
    </source>
</reference>
<keyword evidence="6" id="KW-1185">Reference proteome</keyword>
<dbReference type="GO" id="GO:0003924">
    <property type="term" value="F:GTPase activity"/>
    <property type="evidence" value="ECO:0007669"/>
    <property type="project" value="InterPro"/>
</dbReference>
<dbReference type="VEuPathDB" id="MicrosporidiaDB:EDEG_01882"/>
<dbReference type="OMA" id="ARFDECT"/>
<dbReference type="Gene3D" id="3.40.50.300">
    <property type="entry name" value="P-loop containing nucleotide triphosphate hydrolases"/>
    <property type="match status" value="1"/>
</dbReference>
<dbReference type="SUPFAM" id="SSF50447">
    <property type="entry name" value="Translation proteins"/>
    <property type="match status" value="1"/>
</dbReference>
<protein>
    <recommendedName>
        <fullName evidence="4">Tr-type G domain-containing protein</fullName>
    </recommendedName>
</protein>
<evidence type="ECO:0000256" key="3">
    <source>
        <dbReference type="ARBA" id="ARBA00023134"/>
    </source>
</evidence>
<proteinExistence type="inferred from homology"/>
<accession>J9D8H5</accession>
<dbReference type="InterPro" id="IPR009001">
    <property type="entry name" value="Transl_elong_EF1A/Init_IF2_C"/>
</dbReference>
<dbReference type="InterPro" id="IPR009000">
    <property type="entry name" value="Transl_B-barrel_sf"/>
</dbReference>
<dbReference type="SUPFAM" id="SSF50465">
    <property type="entry name" value="EF-Tu/eEF-1alpha/eIF2-gamma C-terminal domain"/>
    <property type="match status" value="1"/>
</dbReference>
<dbReference type="FunCoup" id="J9D8H5">
    <property type="interactions" value="153"/>
</dbReference>
<comment type="similarity">
    <text evidence="1">Belongs to the TRAFAC class translation factor GTPase superfamily. Classic translation factor GTPase family. EF-Tu/EF-1A subfamily.</text>
</comment>
<dbReference type="AlphaFoldDB" id="J9D8H5"/>
<dbReference type="STRING" id="1003232.J9D8H5"/>
<reference evidence="6" key="2">
    <citation type="submission" date="2015-07" db="EMBL/GenBank/DDBJ databases">
        <title>Contrasting host-pathogen interactions and genome evolution in two generalist and specialist microsporidian pathogens of mosquitoes.</title>
        <authorList>
            <consortium name="The Broad Institute Genomics Platform"/>
            <consortium name="The Broad Institute Genome Sequencing Center for Infectious Disease"/>
            <person name="Cuomo C.A."/>
            <person name="Sanscrainte N.D."/>
            <person name="Goldberg J.M."/>
            <person name="Heiman D."/>
            <person name="Young S."/>
            <person name="Zeng Q."/>
            <person name="Becnel J.J."/>
            <person name="Birren B.W."/>
        </authorList>
    </citation>
    <scope>NUCLEOTIDE SEQUENCE [LARGE SCALE GENOMIC DNA]</scope>
    <source>
        <strain evidence="6">USNM 41457</strain>
    </source>
</reference>
<dbReference type="InterPro" id="IPR050100">
    <property type="entry name" value="TRAFAC_GTPase_members"/>
</dbReference>
<dbReference type="PRINTS" id="PR00315">
    <property type="entry name" value="ELONGATNFCT"/>
</dbReference>
<organism evidence="5 6">
    <name type="scientific">Edhazardia aedis (strain USNM 41457)</name>
    <name type="common">Microsporidian parasite</name>
    <dbReference type="NCBI Taxonomy" id="1003232"/>
    <lineage>
        <taxon>Eukaryota</taxon>
        <taxon>Fungi</taxon>
        <taxon>Fungi incertae sedis</taxon>
        <taxon>Microsporidia</taxon>
        <taxon>Edhazardia</taxon>
    </lineage>
</organism>
<dbReference type="Gene3D" id="2.40.30.10">
    <property type="entry name" value="Translation factors"/>
    <property type="match status" value="2"/>
</dbReference>
<keyword evidence="3" id="KW-0342">GTP-binding</keyword>
<gene>
    <name evidence="5" type="ORF">EDEG_01882</name>
</gene>
<dbReference type="EMBL" id="AFBI03000029">
    <property type="protein sequence ID" value="EJW03824.1"/>
    <property type="molecule type" value="Genomic_DNA"/>
</dbReference>
<feature type="domain" description="Tr-type G" evidence="4">
    <location>
        <begin position="24"/>
        <end position="244"/>
    </location>
</feature>
<dbReference type="Pfam" id="PF22594">
    <property type="entry name" value="GTP-eEF1A_C"/>
    <property type="match status" value="1"/>
</dbReference>
<dbReference type="InterPro" id="IPR000795">
    <property type="entry name" value="T_Tr_GTP-bd_dom"/>
</dbReference>
<dbReference type="InterPro" id="IPR027417">
    <property type="entry name" value="P-loop_NTPase"/>
</dbReference>
<dbReference type="Proteomes" id="UP000003163">
    <property type="component" value="Unassembled WGS sequence"/>
</dbReference>
<dbReference type="PANTHER" id="PTHR23115">
    <property type="entry name" value="TRANSLATION FACTOR"/>
    <property type="match status" value="1"/>
</dbReference>
<dbReference type="OrthoDB" id="342024at2759"/>
<comment type="caution">
    <text evidence="5">The sequence shown here is derived from an EMBL/GenBank/DDBJ whole genome shotgun (WGS) entry which is preliminary data.</text>
</comment>
<sequence length="499" mass="56193">MESTDELITNIENMKIDEETAKPRTNITVLFIGHVDAGKSTICGQILLQLNLIDSRLLQKLIQESKDLKRESWYLSYLMDTNPEERNKGKTTETGRAQFDLKTKRVYVLDCPGHKNYISEMINSAGQADIAILVISARINEFESGLKGQTRDHIILAKSLGVKKIVVLVNKMDDPSVNFSQERYDFICTKMNLFLKKVYRNENVVFIPVSGFLGINFSFKANEMPWYNGDCFLDYLDKVSVDDYIDNAVPGTCSISDNKKSDSCTLPTTNENNAEVELDKSNVDENKASNIKGAESTVSDPLSNDKMIFLVSEKLKLLGTTFYYGKITTGRISKNMVIKILPLNVKSNILSILDEEDCEMEEATKGDNIKLKIGSNNEDINEGSVFCDLNNADYNVSNEFTCSLAILDSKNIVPIGFKCIIHYRTEQRVCEIVDIRGKVNDKMVKKKFVKKGDKCLAKIVLDGMSTFYCGEDESKLDSFVLRDRDMTIAIGKVRKVIAK</sequence>
<dbReference type="SUPFAM" id="SSF52540">
    <property type="entry name" value="P-loop containing nucleoside triphosphate hydrolases"/>
    <property type="match status" value="1"/>
</dbReference>
<keyword evidence="2" id="KW-0547">Nucleotide-binding</keyword>
<evidence type="ECO:0000313" key="5">
    <source>
        <dbReference type="EMBL" id="EJW03824.1"/>
    </source>
</evidence>